<name>A0A7H0IFD2_9ACTN</name>
<dbReference type="InterPro" id="IPR004474">
    <property type="entry name" value="LytR_CpsA_psr"/>
</dbReference>
<dbReference type="AlphaFoldDB" id="A0A7H0IFD2"/>
<evidence type="ECO:0000256" key="1">
    <source>
        <dbReference type="ARBA" id="ARBA00006068"/>
    </source>
</evidence>
<keyword evidence="4" id="KW-1185">Reference proteome</keyword>
<evidence type="ECO:0000313" key="4">
    <source>
        <dbReference type="Proteomes" id="UP000516052"/>
    </source>
</evidence>
<organism evidence="3 4">
    <name type="scientific">Streptomyces roseirectus</name>
    <dbReference type="NCBI Taxonomy" id="2768066"/>
    <lineage>
        <taxon>Bacteria</taxon>
        <taxon>Bacillati</taxon>
        <taxon>Actinomycetota</taxon>
        <taxon>Actinomycetes</taxon>
        <taxon>Kitasatosporales</taxon>
        <taxon>Streptomycetaceae</taxon>
        <taxon>Streptomyces</taxon>
    </lineage>
</organism>
<dbReference type="EMBL" id="CP060828">
    <property type="protein sequence ID" value="QNP71498.1"/>
    <property type="molecule type" value="Genomic_DNA"/>
</dbReference>
<dbReference type="Proteomes" id="UP000516052">
    <property type="component" value="Chromosome"/>
</dbReference>
<feature type="domain" description="Cell envelope-related transcriptional attenuator" evidence="2">
    <location>
        <begin position="84"/>
        <end position="238"/>
    </location>
</feature>
<dbReference type="NCBIfam" id="TIGR00350">
    <property type="entry name" value="lytR_cpsA_psr"/>
    <property type="match status" value="1"/>
</dbReference>
<dbReference type="RefSeq" id="WP_187748467.1">
    <property type="nucleotide sequence ID" value="NZ_CP060828.1"/>
</dbReference>
<evidence type="ECO:0000259" key="2">
    <source>
        <dbReference type="Pfam" id="PF03816"/>
    </source>
</evidence>
<dbReference type="InterPro" id="IPR050922">
    <property type="entry name" value="LytR/CpsA/Psr_CW_biosynth"/>
</dbReference>
<dbReference type="Gene3D" id="3.40.630.190">
    <property type="entry name" value="LCP protein"/>
    <property type="match status" value="1"/>
</dbReference>
<dbReference type="PANTHER" id="PTHR33392:SF6">
    <property type="entry name" value="POLYISOPRENYL-TEICHOIC ACID--PEPTIDOGLYCAN TEICHOIC ACID TRANSFERASE TAGU"/>
    <property type="match status" value="1"/>
</dbReference>
<protein>
    <submittedName>
        <fullName evidence="3">LCP family protein</fullName>
    </submittedName>
</protein>
<dbReference type="PANTHER" id="PTHR33392">
    <property type="entry name" value="POLYISOPRENYL-TEICHOIC ACID--PEPTIDOGLYCAN TEICHOIC ACID TRANSFERASE TAGU"/>
    <property type="match status" value="1"/>
</dbReference>
<reference evidence="3 4" key="1">
    <citation type="submission" date="2020-08" db="EMBL/GenBank/DDBJ databases">
        <title>A novel species.</title>
        <authorList>
            <person name="Gao J."/>
        </authorList>
    </citation>
    <scope>NUCLEOTIDE SEQUENCE [LARGE SCALE GENOMIC DNA]</scope>
    <source>
        <strain evidence="3 4">CRXT-G-22</strain>
    </source>
</reference>
<sequence>MRKRWTAGAVAVLAGSLTGVALIGIDGASALPVSRVAAFEAGAERGRAAGNGTTILLMGIDDRSQLTRDELRRYHAGGEACHCTDTLMLVHVSARQDRVSVLSLPRDSLARIPAHHDPGTGEWVPDHDAKINSAFREGGPALSVRTVEEMTGVPIDRYLQIDFRRFIDSVQQVGGVDVCPARRIDDAGTKLQLSPGKHRLNGGRSLQYVRSRKFDGAADFGRVQRQQRFLVGVLKRLQENPVDLLRLSRTLLGSIKVDQGFKDAELTSLAKTLTRLKPSATEFATVPIGGFNENIPGVGSTLWWDRERADEVFARLREDRALTPVNSQERPSEVPEFGAYEPVRGGGMACG</sequence>
<dbReference type="KEGG" id="sroi:IAG44_20060"/>
<dbReference type="Pfam" id="PF03816">
    <property type="entry name" value="LytR_cpsA_psr"/>
    <property type="match status" value="1"/>
</dbReference>
<comment type="similarity">
    <text evidence="1">Belongs to the LytR/CpsA/Psr (LCP) family.</text>
</comment>
<gene>
    <name evidence="3" type="ORF">IAG44_20060</name>
</gene>
<accession>A0A7H0IFD2</accession>
<proteinExistence type="inferred from homology"/>
<evidence type="ECO:0000313" key="3">
    <source>
        <dbReference type="EMBL" id="QNP71498.1"/>
    </source>
</evidence>